<feature type="coiled-coil region" evidence="2">
    <location>
        <begin position="83"/>
        <end position="117"/>
    </location>
</feature>
<keyword evidence="2" id="KW-0175">Coiled coil</keyword>
<dbReference type="RefSeq" id="WP_013686394.1">
    <property type="nucleotide sequence ID" value="NC_015321.1"/>
</dbReference>
<dbReference type="Pfam" id="PF01551">
    <property type="entry name" value="Peptidase_M23"/>
    <property type="match status" value="1"/>
</dbReference>
<dbReference type="AlphaFoldDB" id="F2IG02"/>
<dbReference type="PANTHER" id="PTHR21666">
    <property type="entry name" value="PEPTIDASE-RELATED"/>
    <property type="match status" value="1"/>
</dbReference>
<evidence type="ECO:0000259" key="4">
    <source>
        <dbReference type="Pfam" id="PF01551"/>
    </source>
</evidence>
<reference evidence="6" key="2">
    <citation type="submission" date="2011-02" db="EMBL/GenBank/DDBJ databases">
        <title>The complete genome of Fluviicola taffensis DSM 16823.</title>
        <authorList>
            <consortium name="US DOE Joint Genome Institute (JGI-PGF)"/>
            <person name="Lucas S."/>
            <person name="Copeland A."/>
            <person name="Lapidus A."/>
            <person name="Bruce D."/>
            <person name="Goodwin L."/>
            <person name="Pitluck S."/>
            <person name="Kyrpides N."/>
            <person name="Mavromatis K."/>
            <person name="Ivanova N."/>
            <person name="Mikhailova N."/>
            <person name="Pagani I."/>
            <person name="Chertkov O."/>
            <person name="Detter J.C."/>
            <person name="Han C."/>
            <person name="Tapia R."/>
            <person name="Land M."/>
            <person name="Hauser L."/>
            <person name="Markowitz V."/>
            <person name="Cheng J.-F."/>
            <person name="Hugenholtz P."/>
            <person name="Woyke T."/>
            <person name="Wu D."/>
            <person name="Tindall B."/>
            <person name="Pomrenke H.G."/>
            <person name="Brambilla E."/>
            <person name="Klenk H.-P."/>
            <person name="Eisen J.A."/>
        </authorList>
    </citation>
    <scope>NUCLEOTIDE SEQUENCE [LARGE SCALE GENOMIC DNA]</scope>
    <source>
        <strain evidence="6">DSM 16823 / RW262 / RW262</strain>
    </source>
</reference>
<dbReference type="HOGENOM" id="CLU_029425_4_2_10"/>
<feature type="compositionally biased region" description="Low complexity" evidence="3">
    <location>
        <begin position="259"/>
        <end position="279"/>
    </location>
</feature>
<protein>
    <submittedName>
        <fullName evidence="5">Peptidase M23</fullName>
    </submittedName>
</protein>
<dbReference type="InterPro" id="IPR016047">
    <property type="entry name" value="M23ase_b-sheet_dom"/>
</dbReference>
<name>F2IG02_FLUTR</name>
<accession>F2IG02</accession>
<dbReference type="Gene3D" id="2.70.70.10">
    <property type="entry name" value="Glucose Permease (Domain IIA)"/>
    <property type="match status" value="1"/>
</dbReference>
<evidence type="ECO:0000313" key="5">
    <source>
        <dbReference type="EMBL" id="AEA43623.1"/>
    </source>
</evidence>
<dbReference type="OrthoDB" id="9815884at2"/>
<gene>
    <name evidence="5" type="ordered locus">Fluta_1631</name>
</gene>
<keyword evidence="6" id="KW-1185">Reference proteome</keyword>
<dbReference type="PANTHER" id="PTHR21666:SF289">
    <property type="entry name" value="L-ALA--D-GLU ENDOPEPTIDASE"/>
    <property type="match status" value="1"/>
</dbReference>
<dbReference type="Proteomes" id="UP000007463">
    <property type="component" value="Chromosome"/>
</dbReference>
<dbReference type="InterPro" id="IPR011055">
    <property type="entry name" value="Dup_hybrid_motif"/>
</dbReference>
<evidence type="ECO:0000256" key="2">
    <source>
        <dbReference type="SAM" id="Coils"/>
    </source>
</evidence>
<dbReference type="GO" id="GO:0004222">
    <property type="term" value="F:metalloendopeptidase activity"/>
    <property type="evidence" value="ECO:0007669"/>
    <property type="project" value="TreeGrafter"/>
</dbReference>
<reference evidence="5 6" key="1">
    <citation type="journal article" date="2011" name="Stand. Genomic Sci.">
        <title>Complete genome sequence of the gliding freshwater bacterium Fluviicola taffensis type strain (RW262).</title>
        <authorList>
            <person name="Woyke T."/>
            <person name="Chertkov O."/>
            <person name="Lapidus A."/>
            <person name="Nolan M."/>
            <person name="Lucas S."/>
            <person name="Del Rio T.G."/>
            <person name="Tice H."/>
            <person name="Cheng J.F."/>
            <person name="Tapia R."/>
            <person name="Han C."/>
            <person name="Goodwin L."/>
            <person name="Pitluck S."/>
            <person name="Liolios K."/>
            <person name="Pagani I."/>
            <person name="Ivanova N."/>
            <person name="Huntemann M."/>
            <person name="Mavromatis K."/>
            <person name="Mikhailova N."/>
            <person name="Pati A."/>
            <person name="Chen A."/>
            <person name="Palaniappan K."/>
            <person name="Land M."/>
            <person name="Hauser L."/>
            <person name="Brambilla E.M."/>
            <person name="Rohde M."/>
            <person name="Mwirichia R."/>
            <person name="Sikorski J."/>
            <person name="Tindall B.J."/>
            <person name="Goker M."/>
            <person name="Bristow J."/>
            <person name="Eisen J.A."/>
            <person name="Markowitz V."/>
            <person name="Hugenholtz P."/>
            <person name="Klenk H.P."/>
            <person name="Kyrpides N.C."/>
        </authorList>
    </citation>
    <scope>NUCLEOTIDE SEQUENCE [LARGE SCALE GENOMIC DNA]</scope>
    <source>
        <strain evidence="6">DSM 16823 / RW262 / RW262</strain>
    </source>
</reference>
<dbReference type="EMBL" id="CP002542">
    <property type="protein sequence ID" value="AEA43623.1"/>
    <property type="molecule type" value="Genomic_DNA"/>
</dbReference>
<dbReference type="SUPFAM" id="SSF51261">
    <property type="entry name" value="Duplicated hybrid motif"/>
    <property type="match status" value="1"/>
</dbReference>
<dbReference type="InterPro" id="IPR050570">
    <property type="entry name" value="Cell_wall_metabolism_enzyme"/>
</dbReference>
<evidence type="ECO:0000256" key="3">
    <source>
        <dbReference type="SAM" id="MobiDB-lite"/>
    </source>
</evidence>
<dbReference type="Gene3D" id="6.10.250.3150">
    <property type="match status" value="1"/>
</dbReference>
<sequence precursor="true">MVNAVLKNSLFVILLFVGSTLWAQKKSDQLQAEQNKLEKKLSTTKSLLDKVKKGTESSLNELKLIENQVKNRELLVRNFDNQIRSAELTISSKGEQIKELESRLIRLKEQYKKLLIYAYKHRNKSAKMMFVFSSSNYFEAVKRTSYLKRLSEIQQKQFKVILQNEKTIHKEISTIKKEKEHKKVLLDEKIVEKKEIEKDKTNKQLALEKLRKDENSLLSDLKEQERQKSELKRRIKLAIEKEIADAEAKARKEAEKKAALASKTTTTSTTPSKTTTTTAPSKEVVFTDTKENIALGKSFESNRGKLPWPVAKGSITENYGKNAHPTLPNVFTNNNGVDIGAPKNAQVRVVFDGEVTSVLNIPGAGKVIIVKHGTYRTVYSNLQEVYVSVGEKVSSKQSIGSLLADEEGNLSTSHFEIHQVVEGNVQRINPSLWLAQ</sequence>
<evidence type="ECO:0000313" key="6">
    <source>
        <dbReference type="Proteomes" id="UP000007463"/>
    </source>
</evidence>
<feature type="region of interest" description="Disordered" evidence="3">
    <location>
        <begin position="254"/>
        <end position="279"/>
    </location>
</feature>
<dbReference type="eggNOG" id="COG4942">
    <property type="taxonomic scope" value="Bacteria"/>
</dbReference>
<keyword evidence="1" id="KW-0732">Signal</keyword>
<proteinExistence type="predicted"/>
<organism evidence="5 6">
    <name type="scientific">Fluviicola taffensis (strain DSM 16823 / NCIMB 13979 / RW262)</name>
    <dbReference type="NCBI Taxonomy" id="755732"/>
    <lineage>
        <taxon>Bacteria</taxon>
        <taxon>Pseudomonadati</taxon>
        <taxon>Bacteroidota</taxon>
        <taxon>Flavobacteriia</taxon>
        <taxon>Flavobacteriales</taxon>
        <taxon>Crocinitomicaceae</taxon>
        <taxon>Fluviicola</taxon>
    </lineage>
</organism>
<dbReference type="CDD" id="cd12797">
    <property type="entry name" value="M23_peptidase"/>
    <property type="match status" value="1"/>
</dbReference>
<feature type="domain" description="M23ase beta-sheet core" evidence="4">
    <location>
        <begin position="333"/>
        <end position="429"/>
    </location>
</feature>
<evidence type="ECO:0000256" key="1">
    <source>
        <dbReference type="ARBA" id="ARBA00022729"/>
    </source>
</evidence>
<dbReference type="STRING" id="755732.Fluta_1631"/>
<dbReference type="KEGG" id="fte:Fluta_1631"/>